<keyword evidence="4 6" id="KW-1133">Transmembrane helix</keyword>
<dbReference type="STRING" id="49547.MBCUR_05600"/>
<evidence type="ECO:0000256" key="5">
    <source>
        <dbReference type="ARBA" id="ARBA00023136"/>
    </source>
</evidence>
<feature type="transmembrane region" description="Helical" evidence="6">
    <location>
        <begin position="293"/>
        <end position="317"/>
    </location>
</feature>
<feature type="transmembrane region" description="Helical" evidence="6">
    <location>
        <begin position="174"/>
        <end position="196"/>
    </location>
</feature>
<comment type="caution">
    <text evidence="7">The sequence shown here is derived from an EMBL/GenBank/DDBJ whole genome shotgun (WGS) entry which is preliminary data.</text>
</comment>
<feature type="transmembrane region" description="Helical" evidence="6">
    <location>
        <begin position="381"/>
        <end position="401"/>
    </location>
</feature>
<dbReference type="PATRIC" id="fig|49547.3.peg.586"/>
<feature type="transmembrane region" description="Helical" evidence="6">
    <location>
        <begin position="217"/>
        <end position="238"/>
    </location>
</feature>
<feature type="transmembrane region" description="Helical" evidence="6">
    <location>
        <begin position="356"/>
        <end position="375"/>
    </location>
</feature>
<keyword evidence="5 6" id="KW-0472">Membrane</keyword>
<sequence>MSSVQKIFKNISWLAISQVIANIFGFFWTILIANYLEVGDFGIINAAISCLTIASIFMDLGMSTYITRDVSRNNELVSKYLGNMVPLKLIFSFLVLIIVLAVLTLINYPILNLEVFFIFGLQFALSSMSVFFYGIFQANEKMKYQGISTILNSSMILIFTALLIYFKIGLLGVPITYMLAALISLIYLIITIRNIIKINIEFDAKFCFNAIKKSLPFGLTNFFTTIYFLMDTVMLVVISGDFATGIYSSAYKVIFVFTALYSTYTIVIFPLFSKFYRDSSDFLKFTYEKSMKYLLMVSLPICVLISFYAGDVISLIYKSEYILSAEVIKILIWCLPFLFINGLYTQLLNSSFHEKTVTKINIIACVFNVIVNYILIIHFSFIGASIAVVLINMLIFILFNYIVSKEIFKLDSLILKSIGKILISSIILGIILYALNVSLWIGILISIFVYSFSLILLKTLDSGDFYILKQIFRK</sequence>
<organism evidence="7 8">
    <name type="scientific">Methanobrevibacter curvatus</name>
    <dbReference type="NCBI Taxonomy" id="49547"/>
    <lineage>
        <taxon>Archaea</taxon>
        <taxon>Methanobacteriati</taxon>
        <taxon>Methanobacteriota</taxon>
        <taxon>Methanomada group</taxon>
        <taxon>Methanobacteria</taxon>
        <taxon>Methanobacteriales</taxon>
        <taxon>Methanobacteriaceae</taxon>
        <taxon>Methanobrevibacter</taxon>
    </lineage>
</organism>
<dbReference type="Pfam" id="PF01943">
    <property type="entry name" value="Polysacc_synt"/>
    <property type="match status" value="1"/>
</dbReference>
<feature type="transmembrane region" description="Helical" evidence="6">
    <location>
        <begin position="250"/>
        <end position="272"/>
    </location>
</feature>
<proteinExistence type="predicted"/>
<dbReference type="GO" id="GO:0005886">
    <property type="term" value="C:plasma membrane"/>
    <property type="evidence" value="ECO:0007669"/>
    <property type="project" value="UniProtKB-SubCell"/>
</dbReference>
<feature type="transmembrane region" description="Helical" evidence="6">
    <location>
        <begin position="42"/>
        <end position="66"/>
    </location>
</feature>
<keyword evidence="3 6" id="KW-0812">Transmembrane</keyword>
<evidence type="ECO:0000256" key="1">
    <source>
        <dbReference type="ARBA" id="ARBA00004651"/>
    </source>
</evidence>
<comment type="subcellular location">
    <subcellularLocation>
        <location evidence="1">Cell membrane</location>
        <topology evidence="1">Multi-pass membrane protein</topology>
    </subcellularLocation>
</comment>
<feature type="transmembrane region" description="Helical" evidence="6">
    <location>
        <begin position="87"/>
        <end position="110"/>
    </location>
</feature>
<feature type="transmembrane region" description="Helical" evidence="6">
    <location>
        <begin position="439"/>
        <end position="457"/>
    </location>
</feature>
<dbReference type="CDD" id="cd13128">
    <property type="entry name" value="MATE_Wzx_like"/>
    <property type="match status" value="1"/>
</dbReference>
<evidence type="ECO:0000256" key="2">
    <source>
        <dbReference type="ARBA" id="ARBA00022475"/>
    </source>
</evidence>
<feature type="transmembrane region" description="Helical" evidence="6">
    <location>
        <begin position="116"/>
        <end position="136"/>
    </location>
</feature>
<dbReference type="EMBL" id="LWMV01000105">
    <property type="protein sequence ID" value="KZX14336.1"/>
    <property type="molecule type" value="Genomic_DNA"/>
</dbReference>
<dbReference type="Proteomes" id="UP000077245">
    <property type="component" value="Unassembled WGS sequence"/>
</dbReference>
<feature type="transmembrane region" description="Helical" evidence="6">
    <location>
        <begin position="323"/>
        <end position="344"/>
    </location>
</feature>
<dbReference type="RefSeq" id="WP_067089918.1">
    <property type="nucleotide sequence ID" value="NZ_LWMV01000105.1"/>
</dbReference>
<evidence type="ECO:0000256" key="6">
    <source>
        <dbReference type="SAM" id="Phobius"/>
    </source>
</evidence>
<evidence type="ECO:0000313" key="7">
    <source>
        <dbReference type="EMBL" id="KZX14336.1"/>
    </source>
</evidence>
<protein>
    <submittedName>
        <fullName evidence="7">Colanic acid exporter</fullName>
    </submittedName>
</protein>
<dbReference type="PANTHER" id="PTHR30250">
    <property type="entry name" value="PST FAMILY PREDICTED COLANIC ACID TRANSPORTER"/>
    <property type="match status" value="1"/>
</dbReference>
<keyword evidence="2" id="KW-1003">Cell membrane</keyword>
<name>A0A166CBI4_9EURY</name>
<keyword evidence="8" id="KW-1185">Reference proteome</keyword>
<reference evidence="7 8" key="1">
    <citation type="submission" date="2016-04" db="EMBL/GenBank/DDBJ databases">
        <title>Genome sequence of Methanobrevibacter curvatus DSM 11111.</title>
        <authorList>
            <person name="Poehlein A."/>
            <person name="Seedorf H."/>
            <person name="Daniel R."/>
        </authorList>
    </citation>
    <scope>NUCLEOTIDE SEQUENCE [LARGE SCALE GENOMIC DNA]</scope>
    <source>
        <strain evidence="7 8">DSM 11111</strain>
    </source>
</reference>
<feature type="transmembrane region" description="Helical" evidence="6">
    <location>
        <begin position="148"/>
        <end position="168"/>
    </location>
</feature>
<dbReference type="OrthoDB" id="19148at2157"/>
<accession>A0A166CBI4</accession>
<dbReference type="PANTHER" id="PTHR30250:SF11">
    <property type="entry name" value="O-ANTIGEN TRANSPORTER-RELATED"/>
    <property type="match status" value="1"/>
</dbReference>
<evidence type="ECO:0000256" key="4">
    <source>
        <dbReference type="ARBA" id="ARBA00022989"/>
    </source>
</evidence>
<feature type="transmembrane region" description="Helical" evidence="6">
    <location>
        <begin position="12"/>
        <end position="36"/>
    </location>
</feature>
<dbReference type="AlphaFoldDB" id="A0A166CBI4"/>
<gene>
    <name evidence="7" type="ORF">MBCUR_05600</name>
</gene>
<dbReference type="InterPro" id="IPR002797">
    <property type="entry name" value="Polysacc_synth"/>
</dbReference>
<feature type="transmembrane region" description="Helical" evidence="6">
    <location>
        <begin position="413"/>
        <end position="433"/>
    </location>
</feature>
<dbReference type="InterPro" id="IPR050833">
    <property type="entry name" value="Poly_Biosynth_Transport"/>
</dbReference>
<evidence type="ECO:0000313" key="8">
    <source>
        <dbReference type="Proteomes" id="UP000077245"/>
    </source>
</evidence>
<evidence type="ECO:0000256" key="3">
    <source>
        <dbReference type="ARBA" id="ARBA00022692"/>
    </source>
</evidence>